<name>A0A753L5W7_SALET</name>
<keyword evidence="1" id="KW-0238">DNA-binding</keyword>
<dbReference type="AlphaFoldDB" id="A0A753L5W7"/>
<reference evidence="1" key="2">
    <citation type="submission" date="2018-07" db="EMBL/GenBank/DDBJ databases">
        <authorList>
            <consortium name="NCBI Pathogen Detection Project"/>
        </authorList>
    </citation>
    <scope>NUCLEOTIDE SEQUENCE</scope>
    <source>
        <strain evidence="1">IP 67/88</strain>
    </source>
</reference>
<accession>A0A753L5W7</accession>
<dbReference type="GO" id="GO:0003677">
    <property type="term" value="F:DNA binding"/>
    <property type="evidence" value="ECO:0007669"/>
    <property type="project" value="UniProtKB-KW"/>
</dbReference>
<protein>
    <submittedName>
        <fullName evidence="1">DNA-binding protein</fullName>
    </submittedName>
</protein>
<gene>
    <name evidence="1" type="ORF">GNC48_003484</name>
</gene>
<comment type="caution">
    <text evidence="1">The sequence shown here is derived from an EMBL/GenBank/DDBJ whole genome shotgun (WGS) entry which is preliminary data.</text>
</comment>
<sequence length="140" mass="16045">MPNCIPLDPKLPANFDNTRNEDRSKAQLDAWWDHPYGITQPDGRIFVRCLNGGAWDRSSFLGEANTYEEACLLAETKQARWVATRSQPIFQFSIEPPFVLIRHPQRPDHEATLVGEFDTMEEMNEFSKAYDRGDATSPLE</sequence>
<organism evidence="1">
    <name type="scientific">Salmonella enterica subsp. enterica serovar Saintpaul</name>
    <dbReference type="NCBI Taxonomy" id="90105"/>
    <lineage>
        <taxon>Bacteria</taxon>
        <taxon>Pseudomonadati</taxon>
        <taxon>Pseudomonadota</taxon>
        <taxon>Gammaproteobacteria</taxon>
        <taxon>Enterobacterales</taxon>
        <taxon>Enterobacteriaceae</taxon>
        <taxon>Salmonella</taxon>
    </lineage>
</organism>
<dbReference type="EMBL" id="DAAWIW010000017">
    <property type="protein sequence ID" value="HAF8075491.1"/>
    <property type="molecule type" value="Genomic_DNA"/>
</dbReference>
<proteinExistence type="predicted"/>
<reference evidence="1" key="1">
    <citation type="journal article" date="2018" name="Genome Biol.">
        <title>SKESA: strategic k-mer extension for scrupulous assemblies.</title>
        <authorList>
            <person name="Souvorov A."/>
            <person name="Agarwala R."/>
            <person name="Lipman D.J."/>
        </authorList>
    </citation>
    <scope>NUCLEOTIDE SEQUENCE</scope>
    <source>
        <strain evidence="1">IP 67/88</strain>
    </source>
</reference>
<evidence type="ECO:0000313" key="1">
    <source>
        <dbReference type="EMBL" id="HAF8075491.1"/>
    </source>
</evidence>